<keyword evidence="5" id="KW-1185">Reference proteome</keyword>
<accession>A0ABN2ABF5</accession>
<dbReference type="Gene3D" id="3.40.50.720">
    <property type="entry name" value="NAD(P)-binding Rossmann-like Domain"/>
    <property type="match status" value="1"/>
</dbReference>
<dbReference type="InterPro" id="IPR020904">
    <property type="entry name" value="Sc_DH/Rdtase_CS"/>
</dbReference>
<dbReference type="InterPro" id="IPR002347">
    <property type="entry name" value="SDR_fam"/>
</dbReference>
<keyword evidence="2" id="KW-0560">Oxidoreductase</keyword>
<dbReference type="EMBL" id="BAAAOR010000014">
    <property type="protein sequence ID" value="GAA1515688.1"/>
    <property type="molecule type" value="Genomic_DNA"/>
</dbReference>
<dbReference type="NCBIfam" id="NF005559">
    <property type="entry name" value="PRK07231.1"/>
    <property type="match status" value="1"/>
</dbReference>
<comment type="caution">
    <text evidence="4">The sequence shown here is derived from an EMBL/GenBank/DDBJ whole genome shotgun (WGS) entry which is preliminary data.</text>
</comment>
<dbReference type="SMART" id="SM00822">
    <property type="entry name" value="PKS_KR"/>
    <property type="match status" value="1"/>
</dbReference>
<feature type="domain" description="Ketoreductase" evidence="3">
    <location>
        <begin position="12"/>
        <end position="190"/>
    </location>
</feature>
<dbReference type="SUPFAM" id="SSF51735">
    <property type="entry name" value="NAD(P)-binding Rossmann-fold domains"/>
    <property type="match status" value="1"/>
</dbReference>
<protein>
    <submittedName>
        <fullName evidence="4">Glucose 1-dehydrogenase</fullName>
    </submittedName>
</protein>
<dbReference type="RefSeq" id="WP_181410652.1">
    <property type="nucleotide sequence ID" value="NZ_BAAAOR010000014.1"/>
</dbReference>
<dbReference type="PANTHER" id="PTHR42760">
    <property type="entry name" value="SHORT-CHAIN DEHYDROGENASES/REDUCTASES FAMILY MEMBER"/>
    <property type="match status" value="1"/>
</dbReference>
<dbReference type="Proteomes" id="UP001500842">
    <property type="component" value="Unassembled WGS sequence"/>
</dbReference>
<dbReference type="PRINTS" id="PR00080">
    <property type="entry name" value="SDRFAMILY"/>
</dbReference>
<evidence type="ECO:0000313" key="5">
    <source>
        <dbReference type="Proteomes" id="UP001500842"/>
    </source>
</evidence>
<evidence type="ECO:0000256" key="1">
    <source>
        <dbReference type="ARBA" id="ARBA00006484"/>
    </source>
</evidence>
<evidence type="ECO:0000256" key="2">
    <source>
        <dbReference type="ARBA" id="ARBA00023002"/>
    </source>
</evidence>
<evidence type="ECO:0000313" key="4">
    <source>
        <dbReference type="EMBL" id="GAA1515688.1"/>
    </source>
</evidence>
<dbReference type="PROSITE" id="PS00061">
    <property type="entry name" value="ADH_SHORT"/>
    <property type="match status" value="1"/>
</dbReference>
<proteinExistence type="inferred from homology"/>
<name>A0ABN2ABF5_9ACTN</name>
<dbReference type="Pfam" id="PF13561">
    <property type="entry name" value="adh_short_C2"/>
    <property type="match status" value="1"/>
</dbReference>
<reference evidence="4 5" key="1">
    <citation type="journal article" date="2019" name="Int. J. Syst. Evol. Microbiol.">
        <title>The Global Catalogue of Microorganisms (GCM) 10K type strain sequencing project: providing services to taxonomists for standard genome sequencing and annotation.</title>
        <authorList>
            <consortium name="The Broad Institute Genomics Platform"/>
            <consortium name="The Broad Institute Genome Sequencing Center for Infectious Disease"/>
            <person name="Wu L."/>
            <person name="Ma J."/>
        </authorList>
    </citation>
    <scope>NUCLEOTIDE SEQUENCE [LARGE SCALE GENOMIC DNA]</scope>
    <source>
        <strain evidence="4 5">JCM 14942</strain>
    </source>
</reference>
<dbReference type="PANTHER" id="PTHR42760:SF115">
    <property type="entry name" value="3-OXOACYL-[ACYL-CARRIER-PROTEIN] REDUCTASE FABG"/>
    <property type="match status" value="1"/>
</dbReference>
<sequence>MIAADPWRLDGRVALVTGGGTGLGAAAATALAGAGAHVVVVGRRPEPLETEVAAIVASGGSAEWRQLDVADTAAVEQVFAEVTDLRGRLDVLVNNAAFALDHAVVDVTEHEWDSVLDANARGSFMCVREFLKAPARPGRSIVNLASLVSVAGVRSQAAYVASKGAVASLTRALAVELARDDIRVNAIAPGYFGTDMPASVLADERSTTALLRRIPMRRVGAPDEIGGAVLFLASPASSYVTGAIIHVDGGYTAQ</sequence>
<gene>
    <name evidence="4" type="ORF">GCM10009788_20010</name>
</gene>
<organism evidence="4 5">
    <name type="scientific">Nocardioides humi</name>
    <dbReference type="NCBI Taxonomy" id="449461"/>
    <lineage>
        <taxon>Bacteria</taxon>
        <taxon>Bacillati</taxon>
        <taxon>Actinomycetota</taxon>
        <taxon>Actinomycetes</taxon>
        <taxon>Propionibacteriales</taxon>
        <taxon>Nocardioidaceae</taxon>
        <taxon>Nocardioides</taxon>
    </lineage>
</organism>
<comment type="similarity">
    <text evidence="1">Belongs to the short-chain dehydrogenases/reductases (SDR) family.</text>
</comment>
<dbReference type="PRINTS" id="PR00081">
    <property type="entry name" value="GDHRDH"/>
</dbReference>
<dbReference type="InterPro" id="IPR057326">
    <property type="entry name" value="KR_dom"/>
</dbReference>
<evidence type="ECO:0000259" key="3">
    <source>
        <dbReference type="SMART" id="SM00822"/>
    </source>
</evidence>
<dbReference type="InterPro" id="IPR036291">
    <property type="entry name" value="NAD(P)-bd_dom_sf"/>
</dbReference>